<dbReference type="Pfam" id="PF00586">
    <property type="entry name" value="AIRS"/>
    <property type="match status" value="2"/>
</dbReference>
<keyword evidence="14" id="KW-1185">Reference proteome</keyword>
<comment type="pathway">
    <text evidence="8">Purine metabolism; IMP biosynthesis via de novo pathway; 5-amino-1-(5-phospho-D-ribosyl)imidazole from N(2)-formyl-N(1)-(5-phospho-D-ribosyl)glycinamide: step 1/2.</text>
</comment>
<dbReference type="SUPFAM" id="SSF56042">
    <property type="entry name" value="PurM C-terminal domain-like"/>
    <property type="match status" value="2"/>
</dbReference>
<dbReference type="RefSeq" id="WP_203661508.1">
    <property type="nucleotide sequence ID" value="NZ_BAAAZM010000014.1"/>
</dbReference>
<dbReference type="GO" id="GO:0005737">
    <property type="term" value="C:cytoplasm"/>
    <property type="evidence" value="ECO:0007669"/>
    <property type="project" value="UniProtKB-SubCell"/>
</dbReference>
<feature type="binding site" evidence="8">
    <location>
        <position position="560"/>
    </location>
    <ligand>
        <name>Mg(2+)</name>
        <dbReference type="ChEBI" id="CHEBI:18420"/>
        <label>1</label>
    </ligand>
</feature>
<reference evidence="13" key="1">
    <citation type="submission" date="2021-01" db="EMBL/GenBank/DDBJ databases">
        <title>Whole genome shotgun sequence of Actinocatenispora rupis NBRC 107355.</title>
        <authorList>
            <person name="Komaki H."/>
            <person name="Tamura T."/>
        </authorList>
    </citation>
    <scope>NUCLEOTIDE SEQUENCE</scope>
    <source>
        <strain evidence="13">NBRC 107355</strain>
    </source>
</reference>
<dbReference type="Pfam" id="PF02769">
    <property type="entry name" value="AIRS_C"/>
    <property type="match status" value="2"/>
</dbReference>
<dbReference type="InterPro" id="IPR041609">
    <property type="entry name" value="PurL_linker"/>
</dbReference>
<comment type="caution">
    <text evidence="13">The sequence shown here is derived from an EMBL/GenBank/DDBJ whole genome shotgun (WGS) entry which is preliminary data.</text>
</comment>
<dbReference type="InterPro" id="IPR010918">
    <property type="entry name" value="PurM-like_C_dom"/>
</dbReference>
<evidence type="ECO:0000256" key="9">
    <source>
        <dbReference type="SAM" id="MobiDB-lite"/>
    </source>
</evidence>
<dbReference type="GO" id="GO:0005524">
    <property type="term" value="F:ATP binding"/>
    <property type="evidence" value="ECO:0007669"/>
    <property type="project" value="UniProtKB-UniRule"/>
</dbReference>
<comment type="catalytic activity">
    <reaction evidence="8">
        <text>N(2)-formyl-N(1)-(5-phospho-beta-D-ribosyl)glycinamide + L-glutamine + ATP + H2O = 2-formamido-N(1)-(5-O-phospho-beta-D-ribosyl)acetamidine + L-glutamate + ADP + phosphate + H(+)</text>
        <dbReference type="Rhea" id="RHEA:17129"/>
        <dbReference type="ChEBI" id="CHEBI:15377"/>
        <dbReference type="ChEBI" id="CHEBI:15378"/>
        <dbReference type="ChEBI" id="CHEBI:29985"/>
        <dbReference type="ChEBI" id="CHEBI:30616"/>
        <dbReference type="ChEBI" id="CHEBI:43474"/>
        <dbReference type="ChEBI" id="CHEBI:58359"/>
        <dbReference type="ChEBI" id="CHEBI:147286"/>
        <dbReference type="ChEBI" id="CHEBI:147287"/>
        <dbReference type="ChEBI" id="CHEBI:456216"/>
        <dbReference type="EC" id="6.3.5.3"/>
    </reaction>
</comment>
<feature type="binding site" evidence="8">
    <location>
        <position position="108"/>
    </location>
    <ligand>
        <name>ATP</name>
        <dbReference type="ChEBI" id="CHEBI:30616"/>
    </ligand>
</feature>
<proteinExistence type="inferred from homology"/>
<keyword evidence="7 8" id="KW-0460">Magnesium</keyword>
<comment type="subunit">
    <text evidence="8">Monomer. Part of the FGAM synthase complex composed of 1 PurL, 1 PurQ and 2 PurS subunits.</text>
</comment>
<feature type="compositionally biased region" description="Basic and acidic residues" evidence="9">
    <location>
        <begin position="13"/>
        <end position="25"/>
    </location>
</feature>
<feature type="binding site" evidence="8">
    <location>
        <position position="258"/>
    </location>
    <ligand>
        <name>substrate</name>
    </ligand>
</feature>
<name>A0A8J3JCH8_9ACTN</name>
<keyword evidence="4 8" id="KW-0547">Nucleotide-binding</keyword>
<evidence type="ECO:0000256" key="3">
    <source>
        <dbReference type="ARBA" id="ARBA00022723"/>
    </source>
</evidence>
<organism evidence="13 14">
    <name type="scientific">Actinocatenispora rupis</name>
    <dbReference type="NCBI Taxonomy" id="519421"/>
    <lineage>
        <taxon>Bacteria</taxon>
        <taxon>Bacillati</taxon>
        <taxon>Actinomycetota</taxon>
        <taxon>Actinomycetes</taxon>
        <taxon>Micromonosporales</taxon>
        <taxon>Micromonosporaceae</taxon>
        <taxon>Actinocatenispora</taxon>
    </lineage>
</organism>
<feature type="binding site" evidence="8">
    <location>
        <begin position="111"/>
        <end position="114"/>
    </location>
    <ligand>
        <name>substrate</name>
    </ligand>
</feature>
<feature type="active site" evidence="8">
    <location>
        <position position="63"/>
    </location>
</feature>
<dbReference type="EC" id="6.3.5.3" evidence="8"/>
<evidence type="ECO:0000256" key="7">
    <source>
        <dbReference type="ARBA" id="ARBA00022842"/>
    </source>
</evidence>
<evidence type="ECO:0000259" key="12">
    <source>
        <dbReference type="Pfam" id="PF18072"/>
    </source>
</evidence>
<accession>A0A8J3JCH8</accession>
<dbReference type="Gene3D" id="3.90.650.10">
    <property type="entry name" value="PurM-like C-terminal domain"/>
    <property type="match status" value="2"/>
</dbReference>
<feature type="region of interest" description="Disordered" evidence="9">
    <location>
        <begin position="1"/>
        <end position="25"/>
    </location>
</feature>
<gene>
    <name evidence="13" type="primary">purL_1</name>
    <name evidence="8" type="synonym">purL</name>
    <name evidence="13" type="ORF">Aru02nite_48660</name>
</gene>
<keyword evidence="3 8" id="KW-0479">Metal-binding</keyword>
<dbReference type="PANTHER" id="PTHR43555:SF1">
    <property type="entry name" value="PHOSPHORIBOSYLFORMYLGLYCINAMIDINE SYNTHASE SUBUNIT PURL"/>
    <property type="match status" value="1"/>
</dbReference>
<evidence type="ECO:0000256" key="4">
    <source>
        <dbReference type="ARBA" id="ARBA00022741"/>
    </source>
</evidence>
<feature type="active site" description="Proton acceptor" evidence="8">
    <location>
        <position position="112"/>
    </location>
</feature>
<dbReference type="Proteomes" id="UP000612808">
    <property type="component" value="Unassembled WGS sequence"/>
</dbReference>
<dbReference type="UniPathway" id="UPA00074">
    <property type="reaction ID" value="UER00128"/>
</dbReference>
<feature type="domain" description="PurM-like C-terminal" evidence="11">
    <location>
        <begin position="219"/>
        <end position="369"/>
    </location>
</feature>
<dbReference type="NCBIfam" id="NF002290">
    <property type="entry name" value="PRK01213.1"/>
    <property type="match status" value="1"/>
</dbReference>
<feature type="binding site" evidence="8">
    <location>
        <position position="134"/>
    </location>
    <ligand>
        <name>Mg(2+)</name>
        <dbReference type="ChEBI" id="CHEBI:18420"/>
        <label>2</label>
    </ligand>
</feature>
<dbReference type="GO" id="GO:0000287">
    <property type="term" value="F:magnesium ion binding"/>
    <property type="evidence" value="ECO:0007669"/>
    <property type="project" value="UniProtKB-UniRule"/>
</dbReference>
<feature type="binding site" evidence="8">
    <location>
        <begin position="330"/>
        <end position="332"/>
    </location>
    <ligand>
        <name>substrate</name>
    </ligand>
</feature>
<feature type="binding site" evidence="8">
    <location>
        <position position="286"/>
    </location>
    <ligand>
        <name>Mg(2+)</name>
        <dbReference type="ChEBI" id="CHEBI:18420"/>
        <label>2</label>
    </ligand>
</feature>
<evidence type="ECO:0000256" key="8">
    <source>
        <dbReference type="HAMAP-Rule" id="MF_00420"/>
    </source>
</evidence>
<dbReference type="CDD" id="cd02203">
    <property type="entry name" value="PurL_repeat1"/>
    <property type="match status" value="1"/>
</dbReference>
<feature type="domain" description="PurM-like N-terminal" evidence="10">
    <location>
        <begin position="91"/>
        <end position="205"/>
    </location>
</feature>
<dbReference type="InterPro" id="IPR010074">
    <property type="entry name" value="PRibForGlyAmidine_synth_PurL"/>
</dbReference>
<dbReference type="NCBIfam" id="TIGR01736">
    <property type="entry name" value="FGAM_synth_II"/>
    <property type="match status" value="1"/>
</dbReference>
<sequence length="777" mass="82020">MSDNADVPAPLDTVDRAAKTPDEEQPYRELGLQDDEYQRIRQILGRRPTRSELAMYSIMWSEHCSYKSSKVHLRQFGEKAPPSDRMLAGIGENAGVVRVSDDLAVTFKVESHNHPSYVEPHQGAATGVGGIVRDILAMGARPIAVMDQIRFGAADHPDTARVLPGVVAGISTYGNCLGLPNIGGELVFDPCYQGNPLVNALSVGVLPVDRLQRKEAEGIGHVVVLVGAKTGRDGIGGVSVLASATFDETSQQRRPSVQVGDPFMEKLLIESCLELYDAGLVAGIQDLGGAGLTCALSETAAAAGTGMLIDLDRVALREASMDPHEVLASESQERMLLVVEPAKLDEVLRVCAKWGVLATALGEVTEAGADGGRLTIRWHGETVVDAPPASLADDGPVYARPLREPSDRVLLNADVAETLPRPSTPDELRATVLRMLGAPNLADKTWVTEQYDRYVLGNTVLAQPEDAGVLRLSEETNLGIALATDGNGRYARLDPYTGARLALAEAYRNVAVTGAEPIAVTDCLNFGSPEDPQVMWQFAEAVRGLADGCRELGIPVTGGNVSFYNQTGTTAINPTPVVGVLGLLSDVRQRIPMGLTAGDEHGSTLILLGETRTELSGSEWAATVHGHLGGVPPVVDLAHEKRVAELLQAAGRAGLVGSAHDVSDGGLASTLAEACLRHDVGARIVLPAEFADGTNPFVFLFSESAGRVLVSVPTGLRAAFTALCGEHGVPWTAVGVVDPDSHALEVAGQFAIPLDELRAAWSATLPTLFGTAGRPAE</sequence>
<evidence type="ECO:0000313" key="13">
    <source>
        <dbReference type="EMBL" id="GID13977.1"/>
    </source>
</evidence>
<dbReference type="Gene3D" id="3.30.1330.10">
    <property type="entry name" value="PurM-like, N-terminal domain"/>
    <property type="match status" value="2"/>
</dbReference>
<feature type="binding site" evidence="8">
    <location>
        <position position="66"/>
    </location>
    <ligand>
        <name>ATP</name>
        <dbReference type="ChEBI" id="CHEBI:30616"/>
    </ligand>
</feature>
<evidence type="ECO:0000256" key="6">
    <source>
        <dbReference type="ARBA" id="ARBA00022840"/>
    </source>
</evidence>
<comment type="subcellular location">
    <subcellularLocation>
        <location evidence="8">Cytoplasm</location>
    </subcellularLocation>
</comment>
<dbReference type="PANTHER" id="PTHR43555">
    <property type="entry name" value="PHOSPHORIBOSYLFORMYLGLYCINAMIDINE SYNTHASE SUBUNIT PURL"/>
    <property type="match status" value="1"/>
</dbReference>
<evidence type="ECO:0000256" key="1">
    <source>
        <dbReference type="ARBA" id="ARBA00022490"/>
    </source>
</evidence>
<comment type="similarity">
    <text evidence="8">Belongs to the FGAMS family.</text>
</comment>
<feature type="binding site" evidence="8">
    <location>
        <position position="133"/>
    </location>
    <ligand>
        <name>substrate</name>
    </ligand>
</feature>
<keyword evidence="1 8" id="KW-0963">Cytoplasm</keyword>
<dbReference type="EMBL" id="BOMB01000028">
    <property type="protein sequence ID" value="GID13977.1"/>
    <property type="molecule type" value="Genomic_DNA"/>
</dbReference>
<dbReference type="HAMAP" id="MF_00420">
    <property type="entry name" value="PurL_2"/>
    <property type="match status" value="1"/>
</dbReference>
<dbReference type="FunFam" id="3.30.1330.10:FF:000004">
    <property type="entry name" value="Phosphoribosylformylglycinamidine synthase subunit PurL"/>
    <property type="match status" value="1"/>
</dbReference>
<dbReference type="GO" id="GO:0004642">
    <property type="term" value="F:phosphoribosylformylglycinamidine synthase activity"/>
    <property type="evidence" value="ECO:0007669"/>
    <property type="project" value="UniProtKB-UniRule"/>
</dbReference>
<dbReference type="PIRSF" id="PIRSF001587">
    <property type="entry name" value="FGAM_synthase_II"/>
    <property type="match status" value="1"/>
</dbReference>
<dbReference type="CDD" id="cd02204">
    <property type="entry name" value="PurL_repeat2"/>
    <property type="match status" value="1"/>
</dbReference>
<feature type="binding site" evidence="8">
    <location>
        <position position="559"/>
    </location>
    <ligand>
        <name>ATP</name>
        <dbReference type="ChEBI" id="CHEBI:30616"/>
    </ligand>
</feature>
<feature type="domain" description="PurM-like C-terminal" evidence="11">
    <location>
        <begin position="601"/>
        <end position="742"/>
    </location>
</feature>
<dbReference type="InterPro" id="IPR036676">
    <property type="entry name" value="PurM-like_C_sf"/>
</dbReference>
<dbReference type="Pfam" id="PF18072">
    <property type="entry name" value="FGAR-AT_linker"/>
    <property type="match status" value="1"/>
</dbReference>
<dbReference type="AlphaFoldDB" id="A0A8J3JCH8"/>
<feature type="binding site" evidence="8">
    <location>
        <position position="522"/>
    </location>
    <ligand>
        <name>ATP</name>
        <dbReference type="ChEBI" id="CHEBI:30616"/>
    </ligand>
</feature>
<protein>
    <recommendedName>
        <fullName evidence="8">Phosphoribosylformylglycinamidine synthase subunit PurL</fullName>
        <shortName evidence="8">FGAM synthase</shortName>
        <ecNumber evidence="8">6.3.5.3</ecNumber>
    </recommendedName>
    <alternativeName>
        <fullName evidence="8">Formylglycinamide ribonucleotide amidotransferase subunit II</fullName>
        <shortName evidence="8">FGAR amidotransferase II</shortName>
        <shortName evidence="8">FGAR-AT II</shortName>
    </alternativeName>
    <alternativeName>
        <fullName evidence="8">Glutamine amidotransferase PurL</fullName>
    </alternativeName>
    <alternativeName>
        <fullName evidence="8">Phosphoribosylformylglycinamidine synthase subunit II</fullName>
    </alternativeName>
</protein>
<feature type="domain" description="PurM-like N-terminal" evidence="10">
    <location>
        <begin position="465"/>
        <end position="583"/>
    </location>
</feature>
<evidence type="ECO:0000256" key="2">
    <source>
        <dbReference type="ARBA" id="ARBA00022598"/>
    </source>
</evidence>
<dbReference type="SUPFAM" id="SSF55326">
    <property type="entry name" value="PurM N-terminal domain-like"/>
    <property type="match status" value="2"/>
</dbReference>
<keyword evidence="2 8" id="KW-0436">Ligase</keyword>
<comment type="function">
    <text evidence="8">Part of the phosphoribosylformylglycinamidine synthase complex involved in the purines biosynthetic pathway. Catalyzes the ATP-dependent conversion of formylglycinamide ribonucleotide (FGAR) and glutamine to yield formylglycinamidine ribonucleotide (FGAM) and glutamate. The FGAM synthase complex is composed of three subunits. PurQ produces an ammonia molecule by converting glutamine to glutamate. PurL transfers the ammonia molecule to FGAR to form FGAM in an ATP-dependent manner. PurS interacts with PurQ and PurL and is thought to assist in the transfer of the ammonia molecule from PurQ to PurL.</text>
</comment>
<feature type="binding site" evidence="8">
    <location>
        <position position="110"/>
    </location>
    <ligand>
        <name>Mg(2+)</name>
        <dbReference type="ChEBI" id="CHEBI:18420"/>
        <label>1</label>
    </ligand>
</feature>
<evidence type="ECO:0000259" key="11">
    <source>
        <dbReference type="Pfam" id="PF02769"/>
    </source>
</evidence>
<keyword evidence="6 8" id="KW-0067">ATP-binding</keyword>
<dbReference type="InterPro" id="IPR016188">
    <property type="entry name" value="PurM-like_N"/>
</dbReference>
<dbReference type="GO" id="GO:0006189">
    <property type="term" value="P:'de novo' IMP biosynthetic process"/>
    <property type="evidence" value="ECO:0007669"/>
    <property type="project" value="UniProtKB-UniRule"/>
</dbReference>
<feature type="domain" description="Phosphoribosylformylglycinamidine synthase linker" evidence="12">
    <location>
        <begin position="23"/>
        <end position="67"/>
    </location>
</feature>
<evidence type="ECO:0000259" key="10">
    <source>
        <dbReference type="Pfam" id="PF00586"/>
    </source>
</evidence>
<dbReference type="InterPro" id="IPR036921">
    <property type="entry name" value="PurM-like_N_sf"/>
</dbReference>
<evidence type="ECO:0000313" key="14">
    <source>
        <dbReference type="Proteomes" id="UP000612808"/>
    </source>
</evidence>
<feature type="binding site" evidence="8">
    <location>
        <position position="562"/>
    </location>
    <ligand>
        <name>substrate</name>
    </ligand>
</feature>
<keyword evidence="5 8" id="KW-0658">Purine biosynthesis</keyword>
<comment type="caution">
    <text evidence="8">Lacks conserved residue(s) required for the propagation of feature annotation.</text>
</comment>
<evidence type="ECO:0000256" key="5">
    <source>
        <dbReference type="ARBA" id="ARBA00022755"/>
    </source>
</evidence>